<reference evidence="1 2" key="1">
    <citation type="submission" date="2019-01" db="EMBL/GenBank/DDBJ databases">
        <authorList>
            <consortium name="Pathogen Informatics"/>
        </authorList>
    </citation>
    <scope>NUCLEOTIDE SEQUENCE [LARGE SCALE GENOMIC DNA]</scope>
    <source>
        <strain evidence="1 2">NCTC10138</strain>
    </source>
</reference>
<evidence type="ECO:0000313" key="2">
    <source>
        <dbReference type="Proteomes" id="UP000289841"/>
    </source>
</evidence>
<dbReference type="KEGG" id="aaxa:NCTC10138_00203"/>
<dbReference type="RefSeq" id="WP_026390863.1">
    <property type="nucleotide sequence ID" value="NZ_LR215048.1"/>
</dbReference>
<dbReference type="Proteomes" id="UP000289841">
    <property type="component" value="Chromosome"/>
</dbReference>
<sequence>MKKIITRGFSLVLLLVAAVSLVACGGGKKAKLEASYVSDPVVNFMSAYPAYTYKQATFKAQSIDIFSDGTYELTVTETHYSGELLFPNEGEHKVVPRGVTVTTYYGKYAAVEADGLKTLSLEKPTRIVKVNTITTAGSNYSVDTENWTDASGVAVGTEEAPITAEKFLENNAFAKFDLLVNVATNAFEYNSLTK</sequence>
<gene>
    <name evidence="1" type="ORF">NCTC10138_00203</name>
</gene>
<proteinExistence type="predicted"/>
<organism evidence="1 2">
    <name type="scientific">Haploplasma axanthum</name>
    <name type="common">Acholeplasma axanthum</name>
    <dbReference type="NCBI Taxonomy" id="29552"/>
    <lineage>
        <taxon>Bacteria</taxon>
        <taxon>Bacillati</taxon>
        <taxon>Mycoplasmatota</taxon>
        <taxon>Mollicutes</taxon>
        <taxon>Acholeplasmatales</taxon>
        <taxon>Acholeplasmataceae</taxon>
        <taxon>Haploplasma</taxon>
    </lineage>
</organism>
<accession>A0A449BC11</accession>
<protein>
    <submittedName>
        <fullName evidence="1">Uncharacterized protein</fullName>
    </submittedName>
</protein>
<dbReference type="AlphaFoldDB" id="A0A449BC11"/>
<dbReference type="EMBL" id="LR215048">
    <property type="protein sequence ID" value="VEU79850.1"/>
    <property type="molecule type" value="Genomic_DNA"/>
</dbReference>
<evidence type="ECO:0000313" key="1">
    <source>
        <dbReference type="EMBL" id="VEU79850.1"/>
    </source>
</evidence>
<dbReference type="PROSITE" id="PS51257">
    <property type="entry name" value="PROKAR_LIPOPROTEIN"/>
    <property type="match status" value="1"/>
</dbReference>
<name>A0A449BC11_HAPAX</name>
<keyword evidence="2" id="KW-1185">Reference proteome</keyword>
<dbReference type="STRING" id="1278311.GCA_000428705_01423"/>